<organism evidence="5">
    <name type="scientific">marine sediment metagenome</name>
    <dbReference type="NCBI Taxonomy" id="412755"/>
    <lineage>
        <taxon>unclassified sequences</taxon>
        <taxon>metagenomes</taxon>
        <taxon>ecological metagenomes</taxon>
    </lineage>
</organism>
<keyword evidence="2" id="KW-0808">Transferase</keyword>
<dbReference type="CDD" id="cd18081">
    <property type="entry name" value="RlmH-like"/>
    <property type="match status" value="1"/>
</dbReference>
<dbReference type="GO" id="GO:0032259">
    <property type="term" value="P:methylation"/>
    <property type="evidence" value="ECO:0007669"/>
    <property type="project" value="UniProtKB-KW"/>
</dbReference>
<evidence type="ECO:0000256" key="4">
    <source>
        <dbReference type="ARBA" id="ARBA00038303"/>
    </source>
</evidence>
<dbReference type="SUPFAM" id="SSF75217">
    <property type="entry name" value="alpha/beta knot"/>
    <property type="match status" value="1"/>
</dbReference>
<proteinExistence type="inferred from homology"/>
<accession>A0A0F9XBR9</accession>
<evidence type="ECO:0000256" key="3">
    <source>
        <dbReference type="ARBA" id="ARBA00022691"/>
    </source>
</evidence>
<sequence length="160" mass="17648">MRLTIAAIGRMKAGPERMLADRYLDRLKKTGAPLGLDYQGLSEYPESRLGTAPERKREEAERLRSSLAEGSIHLILDERGKTLSSEEFAAAIATFRDDGRRDLALLIGGPDGHDDALRSGANLVLSLGRMTYPHQIARILVAEQLYRAATILAGHPYHRA</sequence>
<keyword evidence="3" id="KW-0949">S-adenosyl-L-methionine</keyword>
<protein>
    <recommendedName>
        <fullName evidence="6">Ribosomal RNA large subunit methyltransferase H</fullName>
    </recommendedName>
</protein>
<reference evidence="5" key="1">
    <citation type="journal article" date="2015" name="Nature">
        <title>Complex archaea that bridge the gap between prokaryotes and eukaryotes.</title>
        <authorList>
            <person name="Spang A."/>
            <person name="Saw J.H."/>
            <person name="Jorgensen S.L."/>
            <person name="Zaremba-Niedzwiedzka K."/>
            <person name="Martijn J."/>
            <person name="Lind A.E."/>
            <person name="van Eijk R."/>
            <person name="Schleper C."/>
            <person name="Guy L."/>
            <person name="Ettema T.J."/>
        </authorList>
    </citation>
    <scope>NUCLEOTIDE SEQUENCE</scope>
</reference>
<dbReference type="InterPro" id="IPR003742">
    <property type="entry name" value="RlmH-like"/>
</dbReference>
<dbReference type="EMBL" id="LAZR01000122">
    <property type="protein sequence ID" value="KKN89158.1"/>
    <property type="molecule type" value="Genomic_DNA"/>
</dbReference>
<keyword evidence="1" id="KW-0489">Methyltransferase</keyword>
<evidence type="ECO:0008006" key="6">
    <source>
        <dbReference type="Google" id="ProtNLM"/>
    </source>
</evidence>
<gene>
    <name evidence="5" type="ORF">LCGC14_0241560</name>
</gene>
<evidence type="ECO:0000256" key="2">
    <source>
        <dbReference type="ARBA" id="ARBA00022679"/>
    </source>
</evidence>
<comment type="similarity">
    <text evidence="4">Belongs to the RNA methyltransferase RlmH family.</text>
</comment>
<dbReference type="PANTHER" id="PTHR33603:SF1">
    <property type="entry name" value="RIBOSOMAL RNA LARGE SUBUNIT METHYLTRANSFERASE H"/>
    <property type="match status" value="1"/>
</dbReference>
<evidence type="ECO:0000256" key="1">
    <source>
        <dbReference type="ARBA" id="ARBA00022603"/>
    </source>
</evidence>
<dbReference type="GO" id="GO:0006364">
    <property type="term" value="P:rRNA processing"/>
    <property type="evidence" value="ECO:0007669"/>
    <property type="project" value="InterPro"/>
</dbReference>
<dbReference type="InterPro" id="IPR029028">
    <property type="entry name" value="Alpha/beta_knot_MTases"/>
</dbReference>
<dbReference type="GO" id="GO:0008168">
    <property type="term" value="F:methyltransferase activity"/>
    <property type="evidence" value="ECO:0007669"/>
    <property type="project" value="UniProtKB-KW"/>
</dbReference>
<evidence type="ECO:0000313" key="5">
    <source>
        <dbReference type="EMBL" id="KKN89158.1"/>
    </source>
</evidence>
<dbReference type="PIRSF" id="PIRSF004505">
    <property type="entry name" value="MT_bac"/>
    <property type="match status" value="1"/>
</dbReference>
<dbReference type="AlphaFoldDB" id="A0A0F9XBR9"/>
<comment type="caution">
    <text evidence="5">The sequence shown here is derived from an EMBL/GenBank/DDBJ whole genome shotgun (WGS) entry which is preliminary data.</text>
</comment>
<dbReference type="InterPro" id="IPR029026">
    <property type="entry name" value="tRNA_m1G_MTases_N"/>
</dbReference>
<dbReference type="HAMAP" id="MF_00658">
    <property type="entry name" value="23SrRNA_methyltr_H"/>
    <property type="match status" value="1"/>
</dbReference>
<name>A0A0F9XBR9_9ZZZZ</name>
<dbReference type="Pfam" id="PF02590">
    <property type="entry name" value="SPOUT_MTase"/>
    <property type="match status" value="1"/>
</dbReference>
<dbReference type="NCBIfam" id="NF000989">
    <property type="entry name" value="PRK00103.2-3"/>
    <property type="match status" value="1"/>
</dbReference>
<dbReference type="PANTHER" id="PTHR33603">
    <property type="entry name" value="METHYLTRANSFERASE"/>
    <property type="match status" value="1"/>
</dbReference>
<dbReference type="Gene3D" id="3.40.1280.10">
    <property type="match status" value="1"/>
</dbReference>